<evidence type="ECO:0000313" key="1">
    <source>
        <dbReference type="EMBL" id="MFD1873166.1"/>
    </source>
</evidence>
<dbReference type="RefSeq" id="WP_382313695.1">
    <property type="nucleotide sequence ID" value="NZ_JBHUFD010000003.1"/>
</dbReference>
<dbReference type="EMBL" id="JBHUFD010000003">
    <property type="protein sequence ID" value="MFD1873166.1"/>
    <property type="molecule type" value="Genomic_DNA"/>
</dbReference>
<gene>
    <name evidence="1" type="ORF">ACFSDX_12045</name>
</gene>
<dbReference type="InterPro" id="IPR037883">
    <property type="entry name" value="Knr4/Smi1-like_sf"/>
</dbReference>
<dbReference type="Proteomes" id="UP001597197">
    <property type="component" value="Unassembled WGS sequence"/>
</dbReference>
<keyword evidence="2" id="KW-1185">Reference proteome</keyword>
<dbReference type="Gene3D" id="3.40.1580.10">
    <property type="entry name" value="SMI1/KNR4-like"/>
    <property type="match status" value="1"/>
</dbReference>
<dbReference type="SUPFAM" id="SSF160631">
    <property type="entry name" value="SMI1/KNR4-like"/>
    <property type="match status" value="1"/>
</dbReference>
<accession>A0ABW4QUA4</accession>
<sequence>MVSQYQRDFLAQLDFELPKEHLAYLFSAESTYQFDGAYLVEDHELLQYNADREAAEVYPGYFLIGADGGGEALAIEKDTGNFVAVPFIGHDEETAVVIGRTWDDFLQRLQTDNLFDDE</sequence>
<evidence type="ECO:0000313" key="2">
    <source>
        <dbReference type="Proteomes" id="UP001597197"/>
    </source>
</evidence>
<evidence type="ECO:0008006" key="3">
    <source>
        <dbReference type="Google" id="ProtNLM"/>
    </source>
</evidence>
<reference evidence="2" key="1">
    <citation type="journal article" date="2019" name="Int. J. Syst. Evol. Microbiol.">
        <title>The Global Catalogue of Microorganisms (GCM) 10K type strain sequencing project: providing services to taxonomists for standard genome sequencing and annotation.</title>
        <authorList>
            <consortium name="The Broad Institute Genomics Platform"/>
            <consortium name="The Broad Institute Genome Sequencing Center for Infectious Disease"/>
            <person name="Wu L."/>
            <person name="Ma J."/>
        </authorList>
    </citation>
    <scope>NUCLEOTIDE SEQUENCE [LARGE SCALE GENOMIC DNA]</scope>
    <source>
        <strain evidence="2">CGMCC 1.15795</strain>
    </source>
</reference>
<protein>
    <recommendedName>
        <fullName evidence="3">SMI1/KNR4 family protein</fullName>
    </recommendedName>
</protein>
<comment type="caution">
    <text evidence="1">The sequence shown here is derived from an EMBL/GenBank/DDBJ whole genome shotgun (WGS) entry which is preliminary data.</text>
</comment>
<proteinExistence type="predicted"/>
<name>A0ABW4QUA4_9BACT</name>
<organism evidence="1 2">
    <name type="scientific">Hymenobacter bucti</name>
    <dbReference type="NCBI Taxonomy" id="1844114"/>
    <lineage>
        <taxon>Bacteria</taxon>
        <taxon>Pseudomonadati</taxon>
        <taxon>Bacteroidota</taxon>
        <taxon>Cytophagia</taxon>
        <taxon>Cytophagales</taxon>
        <taxon>Hymenobacteraceae</taxon>
        <taxon>Hymenobacter</taxon>
    </lineage>
</organism>